<dbReference type="EMBL" id="JBFXLR010000004">
    <property type="protein sequence ID" value="KAL2858858.1"/>
    <property type="molecule type" value="Genomic_DNA"/>
</dbReference>
<dbReference type="GeneID" id="98153824"/>
<evidence type="ECO:0008006" key="3">
    <source>
        <dbReference type="Google" id="ProtNLM"/>
    </source>
</evidence>
<dbReference type="Proteomes" id="UP001610444">
    <property type="component" value="Unassembled WGS sequence"/>
</dbReference>
<dbReference type="Gene3D" id="3.20.20.70">
    <property type="entry name" value="Aldolase class I"/>
    <property type="match status" value="1"/>
</dbReference>
<evidence type="ECO:0000313" key="1">
    <source>
        <dbReference type="EMBL" id="KAL2858858.1"/>
    </source>
</evidence>
<name>A0ABR4L2U8_9EURO</name>
<sequence>MPIANGDALGRAMSAEFQDYTKALEVLEKDYAQDGLDVDTLLDSDKHGALTYNDFLVLPGYIGKPPC</sequence>
<gene>
    <name evidence="1" type="ORF">BJX68DRAFT_227409</name>
</gene>
<comment type="caution">
    <text evidence="1">The sequence shown here is derived from an EMBL/GenBank/DDBJ whole genome shotgun (WGS) entry which is preliminary data.</text>
</comment>
<reference evidence="1 2" key="1">
    <citation type="submission" date="2024-07" db="EMBL/GenBank/DDBJ databases">
        <title>Section-level genome sequencing and comparative genomics of Aspergillus sections Usti and Cavernicolus.</title>
        <authorList>
            <consortium name="Lawrence Berkeley National Laboratory"/>
            <person name="Nybo J.L."/>
            <person name="Vesth T.C."/>
            <person name="Theobald S."/>
            <person name="Frisvad J.C."/>
            <person name="Larsen T.O."/>
            <person name="Kjaerboelling I."/>
            <person name="Rothschild-Mancinelli K."/>
            <person name="Lyhne E.K."/>
            <person name="Kogle M.E."/>
            <person name="Barry K."/>
            <person name="Clum A."/>
            <person name="Na H."/>
            <person name="Ledsgaard L."/>
            <person name="Lin J."/>
            <person name="Lipzen A."/>
            <person name="Kuo A."/>
            <person name="Riley R."/>
            <person name="Mondo S."/>
            <person name="LaButti K."/>
            <person name="Haridas S."/>
            <person name="Pangalinan J."/>
            <person name="Salamov A.A."/>
            <person name="Simmons B.A."/>
            <person name="Magnuson J.K."/>
            <person name="Chen J."/>
            <person name="Drula E."/>
            <person name="Henrissat B."/>
            <person name="Wiebenga A."/>
            <person name="Lubbers R.J."/>
            <person name="Gomes A.C."/>
            <person name="Macurrencykelacurrency M.R."/>
            <person name="Stajich J."/>
            <person name="Grigoriev I.V."/>
            <person name="Mortensen U.H."/>
            <person name="De vries R.P."/>
            <person name="Baker S.E."/>
            <person name="Andersen M.R."/>
        </authorList>
    </citation>
    <scope>NUCLEOTIDE SEQUENCE [LARGE SCALE GENOMIC DNA]</scope>
    <source>
        <strain evidence="1 2">CBS 756.74</strain>
    </source>
</reference>
<dbReference type="RefSeq" id="XP_070903822.1">
    <property type="nucleotide sequence ID" value="XM_071038660.1"/>
</dbReference>
<evidence type="ECO:0000313" key="2">
    <source>
        <dbReference type="Proteomes" id="UP001610444"/>
    </source>
</evidence>
<proteinExistence type="predicted"/>
<organism evidence="1 2">
    <name type="scientific">Aspergillus pseudodeflectus</name>
    <dbReference type="NCBI Taxonomy" id="176178"/>
    <lineage>
        <taxon>Eukaryota</taxon>
        <taxon>Fungi</taxon>
        <taxon>Dikarya</taxon>
        <taxon>Ascomycota</taxon>
        <taxon>Pezizomycotina</taxon>
        <taxon>Eurotiomycetes</taxon>
        <taxon>Eurotiomycetidae</taxon>
        <taxon>Eurotiales</taxon>
        <taxon>Aspergillaceae</taxon>
        <taxon>Aspergillus</taxon>
        <taxon>Aspergillus subgen. Nidulantes</taxon>
    </lineage>
</organism>
<keyword evidence="2" id="KW-1185">Reference proteome</keyword>
<accession>A0ABR4L2U8</accession>
<protein>
    <recommendedName>
        <fullName evidence="3">EF-hand domain-containing protein</fullName>
    </recommendedName>
</protein>
<dbReference type="InterPro" id="IPR013785">
    <property type="entry name" value="Aldolase_TIM"/>
</dbReference>